<dbReference type="Proteomes" id="UP001476282">
    <property type="component" value="Unassembled WGS sequence"/>
</dbReference>
<evidence type="ECO:0000313" key="1">
    <source>
        <dbReference type="EMBL" id="GAA5484505.1"/>
    </source>
</evidence>
<proteinExistence type="predicted"/>
<dbReference type="RefSeq" id="WP_353568604.1">
    <property type="nucleotide sequence ID" value="NZ_BAABRI010000027.1"/>
</dbReference>
<name>A0ABP9USJ6_9BACT</name>
<dbReference type="Gene3D" id="3.90.1720.10">
    <property type="entry name" value="endopeptidase domain like (from Nostoc punctiforme)"/>
    <property type="match status" value="1"/>
</dbReference>
<keyword evidence="2" id="KW-1185">Reference proteome</keyword>
<evidence type="ECO:0000313" key="2">
    <source>
        <dbReference type="Proteomes" id="UP001476282"/>
    </source>
</evidence>
<protein>
    <submittedName>
        <fullName evidence="1">Uncharacterized protein</fullName>
    </submittedName>
</protein>
<comment type="caution">
    <text evidence="1">The sequence shown here is derived from an EMBL/GenBank/DDBJ whole genome shotgun (WGS) entry which is preliminary data.</text>
</comment>
<organism evidence="1 2">
    <name type="scientific">Haloferula sargassicola</name>
    <dbReference type="NCBI Taxonomy" id="490096"/>
    <lineage>
        <taxon>Bacteria</taxon>
        <taxon>Pseudomonadati</taxon>
        <taxon>Verrucomicrobiota</taxon>
        <taxon>Verrucomicrobiia</taxon>
        <taxon>Verrucomicrobiales</taxon>
        <taxon>Verrucomicrobiaceae</taxon>
        <taxon>Haloferula</taxon>
    </lineage>
</organism>
<dbReference type="EMBL" id="BAABRI010000027">
    <property type="protein sequence ID" value="GAA5484505.1"/>
    <property type="molecule type" value="Genomic_DNA"/>
</dbReference>
<reference evidence="1 2" key="1">
    <citation type="submission" date="2024-02" db="EMBL/GenBank/DDBJ databases">
        <title>Haloferula sargassicola NBRC 104335.</title>
        <authorList>
            <person name="Ichikawa N."/>
            <person name="Katano-Makiyama Y."/>
            <person name="Hidaka K."/>
        </authorList>
    </citation>
    <scope>NUCLEOTIDE SEQUENCE [LARGE SCALE GENOMIC DNA]</scope>
    <source>
        <strain evidence="1 2">NBRC 104335</strain>
    </source>
</reference>
<sequence length="221" mass="23780">MLTSALFPCGSLVTKLAPALALFLSKPAEPQAPSTLPAPVREAAGKDGTFGISPQLLEAVRVAKHNAEPHATRYCWRYVKRALLAADAVDSYPDGVSAKYAGAVLVNDFGFILLDDITDPEEAPVGSVLVYGGAGHGHIEIRTEDGYVSDFKTPNHSKRPLIGVYVKFGQAQANPAAIEDPDQAIDSDWFRLREWIGGKMDPVLMKLQPIVEKAIARSSRG</sequence>
<gene>
    <name evidence="1" type="ORF">Hsar01_03749</name>
</gene>
<accession>A0ABP9USJ6</accession>